<feature type="domain" description="Abortive infection protein-like C-terminal" evidence="1">
    <location>
        <begin position="215"/>
        <end position="295"/>
    </location>
</feature>
<dbReference type="InterPro" id="IPR041427">
    <property type="entry name" value="AbiJ-NTD3"/>
</dbReference>
<feature type="domain" description="AbiJ-NTD3" evidence="2">
    <location>
        <begin position="2"/>
        <end position="150"/>
    </location>
</feature>
<gene>
    <name evidence="3" type="ORF">FEZ33_11915</name>
</gene>
<sequence>MNISEISKRDIVDLLSEGLYEGEFDYAGRFDETSFLNQLVNLNDLPSEDSRFKTMSQDIWQHTINNDDWDIDWVFYDKRLNLLHNDDLFTKFVEQIFHPIVRDNDSNWKEYFDKINEVLEFDKLHLIATEEISGRAVFTIESIKNSELIANYSEQIKTKFSSEYIDSQVSIMLENIEKNPNISIGKSKELLESCAKTILKELDVEYDETMKFAPLLRLVMEKLGLSANDQNKENEAGKISAKILGNLGAVPQSMAELRNLFGDGHGKSSTFVSLPPRYARLAVGTSVTIVYFLWETYQDRNSSF</sequence>
<evidence type="ECO:0000259" key="1">
    <source>
        <dbReference type="Pfam" id="PF14355"/>
    </source>
</evidence>
<evidence type="ECO:0000313" key="4">
    <source>
        <dbReference type="Proteomes" id="UP000306420"/>
    </source>
</evidence>
<dbReference type="EMBL" id="VBSP01000082">
    <property type="protein sequence ID" value="TLQ38376.1"/>
    <property type="molecule type" value="Genomic_DNA"/>
</dbReference>
<dbReference type="OrthoDB" id="5106738at2"/>
<evidence type="ECO:0008006" key="5">
    <source>
        <dbReference type="Google" id="ProtNLM"/>
    </source>
</evidence>
<evidence type="ECO:0000259" key="2">
    <source>
        <dbReference type="Pfam" id="PF18860"/>
    </source>
</evidence>
<comment type="caution">
    <text evidence="3">The sequence shown here is derived from an EMBL/GenBank/DDBJ whole genome shotgun (WGS) entry which is preliminary data.</text>
</comment>
<evidence type="ECO:0000313" key="3">
    <source>
        <dbReference type="EMBL" id="TLQ38376.1"/>
    </source>
</evidence>
<dbReference type="InterPro" id="IPR026001">
    <property type="entry name" value="Abi-like_C"/>
</dbReference>
<accession>A0A5R9DV54</accession>
<dbReference type="AlphaFoldDB" id="A0A5R9DV54"/>
<organism evidence="3 4">
    <name type="scientific">Ruoffia tabacinasalis</name>
    <dbReference type="NCBI Taxonomy" id="87458"/>
    <lineage>
        <taxon>Bacteria</taxon>
        <taxon>Bacillati</taxon>
        <taxon>Bacillota</taxon>
        <taxon>Bacilli</taxon>
        <taxon>Lactobacillales</taxon>
        <taxon>Aerococcaceae</taxon>
        <taxon>Ruoffia</taxon>
    </lineage>
</organism>
<proteinExistence type="predicted"/>
<dbReference type="RefSeq" id="WP_138405585.1">
    <property type="nucleotide sequence ID" value="NZ_VBSP01000082.1"/>
</dbReference>
<protein>
    <recommendedName>
        <fullName evidence="5">Abortive infection protein-like C-terminal domain-containing protein</fullName>
    </recommendedName>
</protein>
<dbReference type="Pfam" id="PF14355">
    <property type="entry name" value="Abi_C"/>
    <property type="match status" value="1"/>
</dbReference>
<name>A0A5R9DV54_9LACT</name>
<dbReference type="Proteomes" id="UP000306420">
    <property type="component" value="Unassembled WGS sequence"/>
</dbReference>
<dbReference type="Pfam" id="PF18860">
    <property type="entry name" value="AbiJ_NTD3"/>
    <property type="match status" value="1"/>
</dbReference>
<reference evidence="3 4" key="1">
    <citation type="submission" date="2019-05" db="EMBL/GenBank/DDBJ databases">
        <title>The metagenome of a microbial culture collection derived from dairy environment covers the genomic content of the human microbiome.</title>
        <authorList>
            <person name="Roder T."/>
            <person name="Wuthrich D."/>
            <person name="Sattari Z."/>
            <person name="Von Ah U."/>
            <person name="Bar C."/>
            <person name="Ronchi F."/>
            <person name="Macpherson A.J."/>
            <person name="Ganal-Vonarburg S.C."/>
            <person name="Bruggmann R."/>
            <person name="Vergeres G."/>
        </authorList>
    </citation>
    <scope>NUCLEOTIDE SEQUENCE [LARGE SCALE GENOMIC DNA]</scope>
    <source>
        <strain evidence="3 4">FAM 24227</strain>
    </source>
</reference>